<gene>
    <name evidence="2" type="ORF">P4S50_08025</name>
</gene>
<keyword evidence="3" id="KW-1185">Reference proteome</keyword>
<organism evidence="2 3">
    <name type="scientific">Tepidibacter hydrothermalis</name>
    <dbReference type="NCBI Taxonomy" id="3036126"/>
    <lineage>
        <taxon>Bacteria</taxon>
        <taxon>Bacillati</taxon>
        <taxon>Bacillota</taxon>
        <taxon>Clostridia</taxon>
        <taxon>Peptostreptococcales</taxon>
        <taxon>Peptostreptococcaceae</taxon>
        <taxon>Tepidibacter</taxon>
    </lineage>
</organism>
<name>A0ABY8EJ85_9FIRM</name>
<sequence length="145" mass="16326">MNNNLQVTSMEDIKNSFMKVIELPGWDEKPFICKVKRVGILGLAQEGKIPNTLMSLATDMFNKKVDPESTDLNDMIAIFDVMAQETLVEPNYEDLKNASIKLTDQQLMELFSFSQQGVNGLKNFHHKSKDTDNNPNKSDVGGKTE</sequence>
<accession>A0ABY8EJ85</accession>
<dbReference type="Proteomes" id="UP001222800">
    <property type="component" value="Chromosome"/>
</dbReference>
<evidence type="ECO:0000313" key="3">
    <source>
        <dbReference type="Proteomes" id="UP001222800"/>
    </source>
</evidence>
<evidence type="ECO:0000256" key="1">
    <source>
        <dbReference type="SAM" id="MobiDB-lite"/>
    </source>
</evidence>
<dbReference type="RefSeq" id="WP_277734271.1">
    <property type="nucleotide sequence ID" value="NZ_CP120733.1"/>
</dbReference>
<dbReference type="EMBL" id="CP120733">
    <property type="protein sequence ID" value="WFD12014.1"/>
    <property type="molecule type" value="Genomic_DNA"/>
</dbReference>
<proteinExistence type="predicted"/>
<feature type="region of interest" description="Disordered" evidence="1">
    <location>
        <begin position="122"/>
        <end position="145"/>
    </location>
</feature>
<evidence type="ECO:0000313" key="2">
    <source>
        <dbReference type="EMBL" id="WFD12014.1"/>
    </source>
</evidence>
<reference evidence="2 3" key="1">
    <citation type="submission" date="2023-03" db="EMBL/GenBank/DDBJ databases">
        <title>Complete genome sequence of Tepidibacter sp. SWIR-1, isolated from a deep-sea hydrothermal vent.</title>
        <authorList>
            <person name="Li X."/>
        </authorList>
    </citation>
    <scope>NUCLEOTIDE SEQUENCE [LARGE SCALE GENOMIC DNA]</scope>
    <source>
        <strain evidence="2 3">SWIR-1</strain>
    </source>
</reference>
<protein>
    <submittedName>
        <fullName evidence="2">Uncharacterized protein</fullName>
    </submittedName>
</protein>